<feature type="region of interest" description="Disordered" evidence="1">
    <location>
        <begin position="1"/>
        <end position="89"/>
    </location>
</feature>
<evidence type="ECO:0000256" key="1">
    <source>
        <dbReference type="SAM" id="MobiDB-lite"/>
    </source>
</evidence>
<dbReference type="AlphaFoldDB" id="A0A5J5AH54"/>
<keyword evidence="3" id="KW-1185">Reference proteome</keyword>
<feature type="compositionally biased region" description="Pro residues" evidence="1">
    <location>
        <begin position="48"/>
        <end position="66"/>
    </location>
</feature>
<proteinExistence type="predicted"/>
<reference evidence="2 3" key="1">
    <citation type="submission" date="2019-09" db="EMBL/GenBank/DDBJ databases">
        <title>A chromosome-level genome assembly of the Chinese tupelo Nyssa sinensis.</title>
        <authorList>
            <person name="Yang X."/>
            <person name="Kang M."/>
            <person name="Yang Y."/>
            <person name="Xiong H."/>
            <person name="Wang M."/>
            <person name="Zhang Z."/>
            <person name="Wang Z."/>
            <person name="Wu H."/>
            <person name="Ma T."/>
            <person name="Liu J."/>
            <person name="Xi Z."/>
        </authorList>
    </citation>
    <scope>NUCLEOTIDE SEQUENCE [LARGE SCALE GENOMIC DNA]</scope>
    <source>
        <strain evidence="2">J267</strain>
        <tissue evidence="2">Leaf</tissue>
    </source>
</reference>
<evidence type="ECO:0000313" key="3">
    <source>
        <dbReference type="Proteomes" id="UP000325577"/>
    </source>
</evidence>
<protein>
    <submittedName>
        <fullName evidence="2">Uncharacterized protein</fullName>
    </submittedName>
</protein>
<gene>
    <name evidence="2" type="ORF">F0562_033637</name>
</gene>
<feature type="compositionally biased region" description="Low complexity" evidence="1">
    <location>
        <begin position="36"/>
        <end position="47"/>
    </location>
</feature>
<name>A0A5J5AH54_9ASTE</name>
<dbReference type="Proteomes" id="UP000325577">
    <property type="component" value="Linkage Group LG20"/>
</dbReference>
<accession>A0A5J5AH54</accession>
<evidence type="ECO:0000313" key="2">
    <source>
        <dbReference type="EMBL" id="KAA8529564.1"/>
    </source>
</evidence>
<sequence>MADAPISVAAGEPNSQPPEPEIPAPQSNQADPSPPSSSSIPSTSVPVNPNPTPPPPIISPPQPPSIQPYAHSQNPAVPPTAPPSFRPLAPPVPIPTAPQFSPLPNSNLAELYFSEPECSAARCEFCSSHDSWRGERCWIYVGVAICSAWSASQSGHSALHPGAEWLPNHATTSSRDDSSSRVLIDYGGKVWRLHIAVL</sequence>
<dbReference type="PRINTS" id="PR01217">
    <property type="entry name" value="PRICHEXTENSN"/>
</dbReference>
<feature type="compositionally biased region" description="Pro residues" evidence="1">
    <location>
        <begin position="76"/>
        <end position="89"/>
    </location>
</feature>
<organism evidence="2 3">
    <name type="scientific">Nyssa sinensis</name>
    <dbReference type="NCBI Taxonomy" id="561372"/>
    <lineage>
        <taxon>Eukaryota</taxon>
        <taxon>Viridiplantae</taxon>
        <taxon>Streptophyta</taxon>
        <taxon>Embryophyta</taxon>
        <taxon>Tracheophyta</taxon>
        <taxon>Spermatophyta</taxon>
        <taxon>Magnoliopsida</taxon>
        <taxon>eudicotyledons</taxon>
        <taxon>Gunneridae</taxon>
        <taxon>Pentapetalae</taxon>
        <taxon>asterids</taxon>
        <taxon>Cornales</taxon>
        <taxon>Nyssaceae</taxon>
        <taxon>Nyssa</taxon>
    </lineage>
</organism>
<dbReference type="EMBL" id="CM018044">
    <property type="protein sequence ID" value="KAA8529564.1"/>
    <property type="molecule type" value="Genomic_DNA"/>
</dbReference>